<evidence type="ECO:0000313" key="3">
    <source>
        <dbReference type="RefSeq" id="XP_019100898.1"/>
    </source>
</evidence>
<dbReference type="PANTHER" id="PTHR11739">
    <property type="entry name" value="CITRATE SYNTHASE"/>
    <property type="match status" value="1"/>
</dbReference>
<dbReference type="PRINTS" id="PR00143">
    <property type="entry name" value="CITRTSNTHASE"/>
</dbReference>
<gene>
    <name evidence="3" type="primary">LOC104789472</name>
</gene>
<dbReference type="InterPro" id="IPR036969">
    <property type="entry name" value="Citrate_synthase_sf"/>
</dbReference>
<dbReference type="SUPFAM" id="SSF48256">
    <property type="entry name" value="Citrate synthase"/>
    <property type="match status" value="2"/>
</dbReference>
<dbReference type="InterPro" id="IPR016142">
    <property type="entry name" value="Citrate_synth-like_lrg_a-sub"/>
</dbReference>
<dbReference type="PANTHER" id="PTHR11739:SF33">
    <property type="entry name" value="CITRATE SYNTHASE 4, MITOCHONDRIAL"/>
    <property type="match status" value="1"/>
</dbReference>
<dbReference type="Gene3D" id="1.10.580.10">
    <property type="entry name" value="Citrate Synthase, domain 1"/>
    <property type="match status" value="1"/>
</dbReference>
<protein>
    <recommendedName>
        <fullName evidence="1">Citrate synthase</fullName>
    </recommendedName>
</protein>
<name>A0ABM1RPG0_CAMSA</name>
<keyword evidence="1" id="KW-0808">Transferase</keyword>
<organism evidence="2 3">
    <name type="scientific">Camelina sativa</name>
    <name type="common">False flax</name>
    <name type="synonym">Myagrum sativum</name>
    <dbReference type="NCBI Taxonomy" id="90675"/>
    <lineage>
        <taxon>Eukaryota</taxon>
        <taxon>Viridiplantae</taxon>
        <taxon>Streptophyta</taxon>
        <taxon>Embryophyta</taxon>
        <taxon>Tracheophyta</taxon>
        <taxon>Spermatophyta</taxon>
        <taxon>Magnoliopsida</taxon>
        <taxon>eudicotyledons</taxon>
        <taxon>Gunneridae</taxon>
        <taxon>Pentapetalae</taxon>
        <taxon>rosids</taxon>
        <taxon>malvids</taxon>
        <taxon>Brassicales</taxon>
        <taxon>Brassicaceae</taxon>
        <taxon>Camelineae</taxon>
        <taxon>Camelina</taxon>
    </lineage>
</organism>
<dbReference type="GeneID" id="104789472"/>
<evidence type="ECO:0000313" key="2">
    <source>
        <dbReference type="Proteomes" id="UP000694864"/>
    </source>
</evidence>
<proteinExistence type="inferred from homology"/>
<dbReference type="RefSeq" id="XP_019100898.1">
    <property type="nucleotide sequence ID" value="XM_019245353.1"/>
</dbReference>
<dbReference type="Pfam" id="PF00285">
    <property type="entry name" value="Citrate_synt"/>
    <property type="match status" value="1"/>
</dbReference>
<reference evidence="2" key="1">
    <citation type="journal article" date="2014" name="Nat. Commun.">
        <title>The emerging biofuel crop Camelina sativa retains a highly undifferentiated hexaploid genome structure.</title>
        <authorList>
            <person name="Kagale S."/>
            <person name="Koh C."/>
            <person name="Nixon J."/>
            <person name="Bollina V."/>
            <person name="Clarke W.E."/>
            <person name="Tuteja R."/>
            <person name="Spillane C."/>
            <person name="Robinson S.J."/>
            <person name="Links M.G."/>
            <person name="Clarke C."/>
            <person name="Higgins E.E."/>
            <person name="Huebert T."/>
            <person name="Sharpe A.G."/>
            <person name="Parkin I.A."/>
        </authorList>
    </citation>
    <scope>NUCLEOTIDE SEQUENCE [LARGE SCALE GENOMIC DNA]</scope>
    <source>
        <strain evidence="2">cv. DH55</strain>
    </source>
</reference>
<keyword evidence="2" id="KW-1185">Reference proteome</keyword>
<comment type="similarity">
    <text evidence="1">Belongs to the citrate synthase family.</text>
</comment>
<evidence type="ECO:0000256" key="1">
    <source>
        <dbReference type="RuleBase" id="RU000441"/>
    </source>
</evidence>
<sequence>MIRYLISKFQKSSKRHMRIDFTSKSELTYEDCLNLIARVPVVAAYVYRRMYKNGDSIPSDTSLDYGANLFSHMLGFGDEKMKELTRLYITIHSNHEGENLFKSSIYEVLWIKSAVKECGENISKEQLIWQREFALKHLPDDPLLQLVSKLYDVVPPCSHRAWKGSISIISSITGGTFHVMDYVEMAYKSFLLCRGQSFTKLCDPVLTELRKNPSPNVDAHSGVLSDHYGRTEARYYTVLFGA</sequence>
<dbReference type="Proteomes" id="UP000694864">
    <property type="component" value="Chromosome 5"/>
</dbReference>
<accession>A0ABM1RPG0</accession>
<reference evidence="3" key="2">
    <citation type="submission" date="2025-08" db="UniProtKB">
        <authorList>
            <consortium name="RefSeq"/>
        </authorList>
    </citation>
    <scope>IDENTIFICATION</scope>
    <source>
        <tissue evidence="3">Leaf</tissue>
    </source>
</reference>
<dbReference type="InterPro" id="IPR002020">
    <property type="entry name" value="Citrate_synthase"/>
</dbReference>